<dbReference type="AlphaFoldDB" id="A0A164ZS43"/>
<evidence type="ECO:0000313" key="1">
    <source>
        <dbReference type="EMBL" id="KZS16684.1"/>
    </source>
</evidence>
<proteinExistence type="predicted"/>
<reference evidence="1 2" key="1">
    <citation type="submission" date="2016-03" db="EMBL/GenBank/DDBJ databases">
        <title>EvidentialGene: Evidence-directed Construction of Genes on Genomes.</title>
        <authorList>
            <person name="Gilbert D.G."/>
            <person name="Choi J.-H."/>
            <person name="Mockaitis K."/>
            <person name="Colbourne J."/>
            <person name="Pfrender M."/>
        </authorList>
    </citation>
    <scope>NUCLEOTIDE SEQUENCE [LARGE SCALE GENOMIC DNA]</scope>
    <source>
        <strain evidence="1 2">Xinb3</strain>
        <tissue evidence="1">Complete organism</tissue>
    </source>
</reference>
<comment type="caution">
    <text evidence="1">The sequence shown here is derived from an EMBL/GenBank/DDBJ whole genome shotgun (WGS) entry which is preliminary data.</text>
</comment>
<sequence length="68" mass="7753">MASNWNEEDEQAEVVINPETDTSAYNQLWQEALEVDDEVMRILQEHGEQVIDDETEIATDAMEEGGIK</sequence>
<name>A0A164ZS43_9CRUS</name>
<evidence type="ECO:0000313" key="2">
    <source>
        <dbReference type="Proteomes" id="UP000076858"/>
    </source>
</evidence>
<organism evidence="1 2">
    <name type="scientific">Daphnia magna</name>
    <dbReference type="NCBI Taxonomy" id="35525"/>
    <lineage>
        <taxon>Eukaryota</taxon>
        <taxon>Metazoa</taxon>
        <taxon>Ecdysozoa</taxon>
        <taxon>Arthropoda</taxon>
        <taxon>Crustacea</taxon>
        <taxon>Branchiopoda</taxon>
        <taxon>Diplostraca</taxon>
        <taxon>Cladocera</taxon>
        <taxon>Anomopoda</taxon>
        <taxon>Daphniidae</taxon>
        <taxon>Daphnia</taxon>
    </lineage>
</organism>
<dbReference type="OrthoDB" id="6375485at2759"/>
<keyword evidence="2" id="KW-1185">Reference proteome</keyword>
<protein>
    <submittedName>
        <fullName evidence="1">Uncharacterized protein</fullName>
    </submittedName>
</protein>
<accession>A0A164ZS43</accession>
<gene>
    <name evidence="1" type="ORF">APZ42_017316</name>
</gene>
<dbReference type="Proteomes" id="UP000076858">
    <property type="component" value="Unassembled WGS sequence"/>
</dbReference>
<dbReference type="EMBL" id="LRGB01000687">
    <property type="protein sequence ID" value="KZS16684.1"/>
    <property type="molecule type" value="Genomic_DNA"/>
</dbReference>